<name>A0AA90PHV6_9BACI</name>
<protein>
    <submittedName>
        <fullName evidence="1">Uncharacterized protein</fullName>
    </submittedName>
</protein>
<organism evidence="1 2">
    <name type="scientific">Peribacillus frigoritolerans</name>
    <dbReference type="NCBI Taxonomy" id="450367"/>
    <lineage>
        <taxon>Bacteria</taxon>
        <taxon>Bacillati</taxon>
        <taxon>Bacillota</taxon>
        <taxon>Bacilli</taxon>
        <taxon>Bacillales</taxon>
        <taxon>Bacillaceae</taxon>
        <taxon>Peribacillus</taxon>
    </lineage>
</organism>
<evidence type="ECO:0000313" key="1">
    <source>
        <dbReference type="EMBL" id="MDP1454821.1"/>
    </source>
</evidence>
<gene>
    <name evidence="1" type="ORF">Q8G36_28405</name>
</gene>
<reference evidence="1" key="1">
    <citation type="submission" date="2023-07" db="EMBL/GenBank/DDBJ databases">
        <title>Murine gut Bacillus species.</title>
        <authorList>
            <person name="Gutman E."/>
            <person name="Hashuel R."/>
            <person name="Litvak Y."/>
        </authorList>
    </citation>
    <scope>NUCLEOTIDE SEQUENCE</scope>
    <source>
        <strain evidence="1">RU293</strain>
    </source>
</reference>
<evidence type="ECO:0000313" key="2">
    <source>
        <dbReference type="Proteomes" id="UP001178275"/>
    </source>
</evidence>
<dbReference type="EMBL" id="JAUUTW010000073">
    <property type="protein sequence ID" value="MDP1454821.1"/>
    <property type="molecule type" value="Genomic_DNA"/>
</dbReference>
<dbReference type="AlphaFoldDB" id="A0AA90PHV6"/>
<proteinExistence type="predicted"/>
<comment type="caution">
    <text evidence="1">The sequence shown here is derived from an EMBL/GenBank/DDBJ whole genome shotgun (WGS) entry which is preliminary data.</text>
</comment>
<sequence>MENEKSSLYDKLPLELLAGFYYEINKNIEKGILSAAMYHEIRLMEQTALRRGISLEYLHDKGAFIIEAEKLLIETTLQHQIVE</sequence>
<accession>A0AA90PHV6</accession>
<dbReference type="Proteomes" id="UP001178275">
    <property type="component" value="Unassembled WGS sequence"/>
</dbReference>
<dbReference type="RefSeq" id="WP_305163127.1">
    <property type="nucleotide sequence ID" value="NZ_JAUUTW010000073.1"/>
</dbReference>